<dbReference type="RefSeq" id="WP_212658737.1">
    <property type="nucleotide sequence ID" value="NZ_JAGXTP010000001.1"/>
</dbReference>
<dbReference type="SUPFAM" id="SSF47226">
    <property type="entry name" value="Histidine-containing phosphotransfer domain, HPT domain"/>
    <property type="match status" value="1"/>
</dbReference>
<dbReference type="PROSITE" id="PS50894">
    <property type="entry name" value="HPT"/>
    <property type="match status" value="1"/>
</dbReference>
<dbReference type="Proteomes" id="UP000678281">
    <property type="component" value="Unassembled WGS sequence"/>
</dbReference>
<reference evidence="4" key="1">
    <citation type="submission" date="2021-04" db="EMBL/GenBank/DDBJ databases">
        <title>Devosia litorisediminis sp. nov., isolated from a sand dune.</title>
        <authorList>
            <person name="Park S."/>
            <person name="Yoon J.-H."/>
        </authorList>
    </citation>
    <scope>NUCLEOTIDE SEQUENCE</scope>
    <source>
        <strain evidence="4">BSSL-BM10</strain>
    </source>
</reference>
<sequence>MTEPVPFEITMAALREHFTTRARSEGEELKLLAGTVVVDETALKRIRRIAHSLAGAAAIFGMPAVSTEAADLEEAIVDGAPENDIASQSTLLADRLTNLGSCQPA</sequence>
<evidence type="ECO:0000256" key="1">
    <source>
        <dbReference type="ARBA" id="ARBA00023012"/>
    </source>
</evidence>
<proteinExistence type="predicted"/>
<organism evidence="4 5">
    <name type="scientific">Devosia litorisediminis</name>
    <dbReference type="NCBI Taxonomy" id="2829817"/>
    <lineage>
        <taxon>Bacteria</taxon>
        <taxon>Pseudomonadati</taxon>
        <taxon>Pseudomonadota</taxon>
        <taxon>Alphaproteobacteria</taxon>
        <taxon>Hyphomicrobiales</taxon>
        <taxon>Devosiaceae</taxon>
        <taxon>Devosia</taxon>
    </lineage>
</organism>
<name>A0A942IED7_9HYPH</name>
<dbReference type="InterPro" id="IPR008207">
    <property type="entry name" value="Sig_transdc_His_kin_Hpt_dom"/>
</dbReference>
<protein>
    <submittedName>
        <fullName evidence="4">Hpt domain-containing protein</fullName>
    </submittedName>
</protein>
<keyword evidence="2" id="KW-0597">Phosphoprotein</keyword>
<evidence type="ECO:0000313" key="5">
    <source>
        <dbReference type="Proteomes" id="UP000678281"/>
    </source>
</evidence>
<gene>
    <name evidence="4" type="ORF">KD146_11135</name>
</gene>
<dbReference type="EMBL" id="JAGXTP010000001">
    <property type="protein sequence ID" value="MBS3849250.1"/>
    <property type="molecule type" value="Genomic_DNA"/>
</dbReference>
<accession>A0A942IED7</accession>
<keyword evidence="1" id="KW-0902">Two-component regulatory system</keyword>
<dbReference type="GO" id="GO:0000160">
    <property type="term" value="P:phosphorelay signal transduction system"/>
    <property type="evidence" value="ECO:0007669"/>
    <property type="project" value="UniProtKB-KW"/>
</dbReference>
<evidence type="ECO:0000259" key="3">
    <source>
        <dbReference type="PROSITE" id="PS50894"/>
    </source>
</evidence>
<dbReference type="InterPro" id="IPR036641">
    <property type="entry name" value="HPT_dom_sf"/>
</dbReference>
<comment type="caution">
    <text evidence="4">The sequence shown here is derived from an EMBL/GenBank/DDBJ whole genome shotgun (WGS) entry which is preliminary data.</text>
</comment>
<dbReference type="GO" id="GO:0004672">
    <property type="term" value="F:protein kinase activity"/>
    <property type="evidence" value="ECO:0007669"/>
    <property type="project" value="UniProtKB-ARBA"/>
</dbReference>
<evidence type="ECO:0000313" key="4">
    <source>
        <dbReference type="EMBL" id="MBS3849250.1"/>
    </source>
</evidence>
<dbReference type="AlphaFoldDB" id="A0A942IED7"/>
<keyword evidence="5" id="KW-1185">Reference proteome</keyword>
<dbReference type="Pfam" id="PF01627">
    <property type="entry name" value="Hpt"/>
    <property type="match status" value="1"/>
</dbReference>
<dbReference type="Gene3D" id="1.20.120.160">
    <property type="entry name" value="HPT domain"/>
    <property type="match status" value="1"/>
</dbReference>
<feature type="domain" description="HPt" evidence="3">
    <location>
        <begin position="10"/>
        <end position="105"/>
    </location>
</feature>
<feature type="modified residue" description="Phosphohistidine" evidence="2">
    <location>
        <position position="51"/>
    </location>
</feature>
<evidence type="ECO:0000256" key="2">
    <source>
        <dbReference type="PROSITE-ProRule" id="PRU00110"/>
    </source>
</evidence>